<gene>
    <name evidence="2" type="ORF">SAMN05421752_107100</name>
</gene>
<accession>A0A1N7FLF4</accession>
<keyword evidence="3" id="KW-1185">Reference proteome</keyword>
<dbReference type="InterPro" id="IPR055735">
    <property type="entry name" value="DUF7311"/>
</dbReference>
<name>A0A1N7FLF4_9EURY</name>
<sequence length="145" mass="15580">MLAIAMLAVAMPALDRGATMNTERTVDSSIAAVDDAATAVATEERSPAGHPDPQRVVEVTLPAQSLTTTAVDQFEIVPHENGSFSHARYVLEDGTTREAVIDERIVWLDPAKTEPIEFDGPGELQLVLTLHSDMDGEPVVVARHP</sequence>
<evidence type="ECO:0000313" key="3">
    <source>
        <dbReference type="Proteomes" id="UP000185936"/>
    </source>
</evidence>
<dbReference type="Pfam" id="PF23993">
    <property type="entry name" value="DUF7311"/>
    <property type="match status" value="1"/>
</dbReference>
<feature type="domain" description="DUF7311" evidence="1">
    <location>
        <begin position="2"/>
        <end position="143"/>
    </location>
</feature>
<dbReference type="EMBL" id="FTNR01000007">
    <property type="protein sequence ID" value="SIS01095.1"/>
    <property type="molecule type" value="Genomic_DNA"/>
</dbReference>
<proteinExistence type="predicted"/>
<protein>
    <recommendedName>
        <fullName evidence="1">DUF7311 domain-containing protein</fullName>
    </recommendedName>
</protein>
<evidence type="ECO:0000259" key="1">
    <source>
        <dbReference type="Pfam" id="PF23993"/>
    </source>
</evidence>
<evidence type="ECO:0000313" key="2">
    <source>
        <dbReference type="EMBL" id="SIS01095.1"/>
    </source>
</evidence>
<dbReference type="AlphaFoldDB" id="A0A1N7FLF4"/>
<dbReference type="STRING" id="308853.SAMN05421752_107100"/>
<dbReference type="Proteomes" id="UP000185936">
    <property type="component" value="Unassembled WGS sequence"/>
</dbReference>
<reference evidence="3" key="1">
    <citation type="submission" date="2017-01" db="EMBL/GenBank/DDBJ databases">
        <authorList>
            <person name="Varghese N."/>
            <person name="Submissions S."/>
        </authorList>
    </citation>
    <scope>NUCLEOTIDE SEQUENCE [LARGE SCALE GENOMIC DNA]</scope>
    <source>
        <strain evidence="3">type strain: HArc-</strain>
    </source>
</reference>
<organism evidence="2 3">
    <name type="scientific">Natronorubrum thiooxidans</name>
    <dbReference type="NCBI Taxonomy" id="308853"/>
    <lineage>
        <taxon>Archaea</taxon>
        <taxon>Methanobacteriati</taxon>
        <taxon>Methanobacteriota</taxon>
        <taxon>Stenosarchaea group</taxon>
        <taxon>Halobacteria</taxon>
        <taxon>Halobacteriales</taxon>
        <taxon>Natrialbaceae</taxon>
        <taxon>Natronorubrum</taxon>
    </lineage>
</organism>